<dbReference type="Proteomes" id="UP001597261">
    <property type="component" value="Unassembled WGS sequence"/>
</dbReference>
<name>A0ABW4IHG5_9ACTN</name>
<comment type="caution">
    <text evidence="1">The sequence shown here is derived from an EMBL/GenBank/DDBJ whole genome shotgun (WGS) entry which is preliminary data.</text>
</comment>
<gene>
    <name evidence="1" type="ORF">ACFSL4_00540</name>
</gene>
<evidence type="ECO:0000313" key="1">
    <source>
        <dbReference type="EMBL" id="MFD1656759.1"/>
    </source>
</evidence>
<sequence>MTGKRRPPGHRLAAVDLFSRSWEALRQRSPETAALGESAAALPPVLG</sequence>
<reference evidence="2" key="1">
    <citation type="journal article" date="2019" name="Int. J. Syst. Evol. Microbiol.">
        <title>The Global Catalogue of Microorganisms (GCM) 10K type strain sequencing project: providing services to taxonomists for standard genome sequencing and annotation.</title>
        <authorList>
            <consortium name="The Broad Institute Genomics Platform"/>
            <consortium name="The Broad Institute Genome Sequencing Center for Infectious Disease"/>
            <person name="Wu L."/>
            <person name="Ma J."/>
        </authorList>
    </citation>
    <scope>NUCLEOTIDE SEQUENCE [LARGE SCALE GENOMIC DNA]</scope>
    <source>
        <strain evidence="2">CGMCC 1.12470</strain>
    </source>
</reference>
<accession>A0ABW4IHG5</accession>
<organism evidence="1 2">
    <name type="scientific">Streptomyces caeni</name>
    <dbReference type="NCBI Taxonomy" id="2307231"/>
    <lineage>
        <taxon>Bacteria</taxon>
        <taxon>Bacillati</taxon>
        <taxon>Actinomycetota</taxon>
        <taxon>Actinomycetes</taxon>
        <taxon>Kitasatosporales</taxon>
        <taxon>Streptomycetaceae</taxon>
        <taxon>Streptomyces</taxon>
    </lineage>
</organism>
<dbReference type="EMBL" id="JBHUDX010000001">
    <property type="protein sequence ID" value="MFD1656759.1"/>
    <property type="molecule type" value="Genomic_DNA"/>
</dbReference>
<keyword evidence="2" id="KW-1185">Reference proteome</keyword>
<proteinExistence type="predicted"/>
<evidence type="ECO:0000313" key="2">
    <source>
        <dbReference type="Proteomes" id="UP001597261"/>
    </source>
</evidence>
<protein>
    <submittedName>
        <fullName evidence="1">Uncharacterized protein</fullName>
    </submittedName>
</protein>
<dbReference type="RefSeq" id="WP_381076858.1">
    <property type="nucleotide sequence ID" value="NZ_JBHUDX010000001.1"/>
</dbReference>